<comment type="subcellular location">
    <subcellularLocation>
        <location evidence="1">Membrane</location>
        <topology evidence="1">Multi-pass membrane protein</topology>
    </subcellularLocation>
</comment>
<dbReference type="PANTHER" id="PTHR23507">
    <property type="entry name" value="ZGC:174356"/>
    <property type="match status" value="1"/>
</dbReference>
<evidence type="ECO:0000313" key="6">
    <source>
        <dbReference type="Proteomes" id="UP000749559"/>
    </source>
</evidence>
<organism evidence="5 6">
    <name type="scientific">Owenia fusiformis</name>
    <name type="common">Polychaete worm</name>
    <dbReference type="NCBI Taxonomy" id="6347"/>
    <lineage>
        <taxon>Eukaryota</taxon>
        <taxon>Metazoa</taxon>
        <taxon>Spiralia</taxon>
        <taxon>Lophotrochozoa</taxon>
        <taxon>Annelida</taxon>
        <taxon>Polychaeta</taxon>
        <taxon>Sedentaria</taxon>
        <taxon>Canalipalpata</taxon>
        <taxon>Sabellida</taxon>
        <taxon>Oweniida</taxon>
        <taxon>Oweniidae</taxon>
        <taxon>Owenia</taxon>
    </lineage>
</organism>
<sequence length="509" mass="56188">VSTYAFYSKEMTERNRERDPLLLSTTIDKTEEEAFVKSAPRSRRPGPISKRTIIVEPTIFLYFLASTPTVTLTEQFVYHMVGKEYHGDDDATHEETQCSAANESASEAELRATIQAQASRWMLYLNASILVPQFFMVLILGAYSDIGGRKCVILISIAGTCLHCISNVIIMYLDLGIEYLIIGCVLEGLSGGGSALTSASFAYIADITVLDDRSFRMTALNAVLGISGAAAQLGIGYWINIAGYLPPFWFVSGVHIVNIFYVILFVPELNQQKNKNGNFNPCRDIKNATSLYYKTDTSGRNWKLLVLLISFALVAMLANGRDDVLTLFMLNRPLCWNSIFIGYFTATWTLLMNLGGMVGVKLFDRCFTDGGMIMIASVLGTATQVIQAFARNIIMMFIGPVLGMFASMFLPLIRAIMSKTVMDDEQGALFAGIGCVETACVLGGSSFFNMIYAVTVHWFGGFVFLVMGGISLLSMVTFGIYMKMSGMHLLVFKQREKIRSTLSSDESKV</sequence>
<evidence type="ECO:0000313" key="5">
    <source>
        <dbReference type="EMBL" id="CAH1788132.1"/>
    </source>
</evidence>
<dbReference type="Proteomes" id="UP000749559">
    <property type="component" value="Unassembled WGS sequence"/>
</dbReference>
<reference evidence="5" key="1">
    <citation type="submission" date="2022-03" db="EMBL/GenBank/DDBJ databases">
        <authorList>
            <person name="Martin C."/>
        </authorList>
    </citation>
    <scope>NUCLEOTIDE SEQUENCE</scope>
</reference>
<dbReference type="EMBL" id="CAIIXF020000007">
    <property type="protein sequence ID" value="CAH1788132.1"/>
    <property type="molecule type" value="Genomic_DNA"/>
</dbReference>
<accession>A0A8J1Y4P2</accession>
<dbReference type="GO" id="GO:0016020">
    <property type="term" value="C:membrane"/>
    <property type="evidence" value="ECO:0007669"/>
    <property type="project" value="UniProtKB-SubCell"/>
</dbReference>
<dbReference type="Gene3D" id="1.20.1250.20">
    <property type="entry name" value="MFS general substrate transporter like domains"/>
    <property type="match status" value="1"/>
</dbReference>
<keyword evidence="3" id="KW-1133">Transmembrane helix</keyword>
<keyword evidence="6" id="KW-1185">Reference proteome</keyword>
<keyword evidence="2" id="KW-0812">Transmembrane</keyword>
<dbReference type="GO" id="GO:0022857">
    <property type="term" value="F:transmembrane transporter activity"/>
    <property type="evidence" value="ECO:0007669"/>
    <property type="project" value="InterPro"/>
</dbReference>
<gene>
    <name evidence="5" type="ORF">OFUS_LOCUS13722</name>
</gene>
<feature type="non-terminal residue" evidence="5">
    <location>
        <position position="1"/>
    </location>
</feature>
<dbReference type="SUPFAM" id="SSF103473">
    <property type="entry name" value="MFS general substrate transporter"/>
    <property type="match status" value="1"/>
</dbReference>
<dbReference type="OrthoDB" id="3026777at2759"/>
<keyword evidence="4" id="KW-0472">Membrane</keyword>
<evidence type="ECO:0000256" key="3">
    <source>
        <dbReference type="ARBA" id="ARBA00022989"/>
    </source>
</evidence>
<name>A0A8J1Y4P2_OWEFU</name>
<protein>
    <submittedName>
        <fullName evidence="5">Uncharacterized protein</fullName>
    </submittedName>
</protein>
<comment type="caution">
    <text evidence="5">The sequence shown here is derived from an EMBL/GenBank/DDBJ whole genome shotgun (WGS) entry which is preliminary data.</text>
</comment>
<dbReference type="Pfam" id="PF07690">
    <property type="entry name" value="MFS_1"/>
    <property type="match status" value="1"/>
</dbReference>
<evidence type="ECO:0000256" key="1">
    <source>
        <dbReference type="ARBA" id="ARBA00004141"/>
    </source>
</evidence>
<dbReference type="PANTHER" id="PTHR23507:SF1">
    <property type="entry name" value="FI18259P1-RELATED"/>
    <property type="match status" value="1"/>
</dbReference>
<dbReference type="InterPro" id="IPR036259">
    <property type="entry name" value="MFS_trans_sf"/>
</dbReference>
<evidence type="ECO:0000256" key="2">
    <source>
        <dbReference type="ARBA" id="ARBA00022692"/>
    </source>
</evidence>
<dbReference type="InterPro" id="IPR011701">
    <property type="entry name" value="MFS"/>
</dbReference>
<proteinExistence type="predicted"/>
<dbReference type="AlphaFoldDB" id="A0A8J1Y4P2"/>
<evidence type="ECO:0000256" key="4">
    <source>
        <dbReference type="ARBA" id="ARBA00023136"/>
    </source>
</evidence>